<evidence type="ECO:0000313" key="3">
    <source>
        <dbReference type="Proteomes" id="UP001259832"/>
    </source>
</evidence>
<feature type="transmembrane region" description="Helical" evidence="1">
    <location>
        <begin position="39"/>
        <end position="61"/>
    </location>
</feature>
<reference evidence="2" key="1">
    <citation type="submission" date="2023-08" db="EMBL/GenBank/DDBJ databases">
        <title>Reference Genome Resource for the Citrus Pathogen Phytophthora citrophthora.</title>
        <authorList>
            <person name="Moller H."/>
            <person name="Coetzee B."/>
            <person name="Rose L.J."/>
            <person name="Van Niekerk J.M."/>
        </authorList>
    </citation>
    <scope>NUCLEOTIDE SEQUENCE</scope>
    <source>
        <strain evidence="2">STE-U-9442</strain>
    </source>
</reference>
<proteinExistence type="predicted"/>
<keyword evidence="1" id="KW-1133">Transmembrane helix</keyword>
<dbReference type="PANTHER" id="PTHR34615:SF1">
    <property type="entry name" value="PX DOMAIN-CONTAINING PROTEIN"/>
    <property type="match status" value="1"/>
</dbReference>
<evidence type="ECO:0008006" key="4">
    <source>
        <dbReference type="Google" id="ProtNLM"/>
    </source>
</evidence>
<comment type="caution">
    <text evidence="2">The sequence shown here is derived from an EMBL/GenBank/DDBJ whole genome shotgun (WGS) entry which is preliminary data.</text>
</comment>
<keyword evidence="3" id="KW-1185">Reference proteome</keyword>
<evidence type="ECO:0000256" key="1">
    <source>
        <dbReference type="SAM" id="Phobius"/>
    </source>
</evidence>
<dbReference type="PANTHER" id="PTHR34615">
    <property type="entry name" value="PX DOMAIN-CONTAINING PROTEIN"/>
    <property type="match status" value="1"/>
</dbReference>
<dbReference type="Proteomes" id="UP001259832">
    <property type="component" value="Unassembled WGS sequence"/>
</dbReference>
<dbReference type="AlphaFoldDB" id="A0AAD9FYH4"/>
<gene>
    <name evidence="2" type="ORF">P3T76_015922</name>
</gene>
<name>A0AAD9FYH4_9STRA</name>
<keyword evidence="1" id="KW-0472">Membrane</keyword>
<organism evidence="2 3">
    <name type="scientific">Phytophthora citrophthora</name>
    <dbReference type="NCBI Taxonomy" id="4793"/>
    <lineage>
        <taxon>Eukaryota</taxon>
        <taxon>Sar</taxon>
        <taxon>Stramenopiles</taxon>
        <taxon>Oomycota</taxon>
        <taxon>Peronosporomycetes</taxon>
        <taxon>Peronosporales</taxon>
        <taxon>Peronosporaceae</taxon>
        <taxon>Phytophthora</taxon>
    </lineage>
</organism>
<accession>A0AAD9FYH4</accession>
<sequence length="227" mass="26530">MWEHEKEVLRTKIPGVRLNINADFEKDCIEQFRFNKFQLAYLLMIFRLPASFFFFFTNAGYRASGIEVLCIALERITYPTRWREQVRRFERSESNLSSIFYFVCGHMCSSAKRQLRQSQHPARRLCLYDSHKRIRALQLVESDVYKHSHAVNFQSIVTPDGMTVQLSRPVEGRALDLTLVDEPKLNESISPGRCFRGYLLHDDPGYGQTNVFACLLARLVQRTKNLL</sequence>
<evidence type="ECO:0000313" key="2">
    <source>
        <dbReference type="EMBL" id="KAK1928621.1"/>
    </source>
</evidence>
<keyword evidence="1" id="KW-0812">Transmembrane</keyword>
<protein>
    <recommendedName>
        <fullName evidence="4">DDE Tnp4 domain-containing protein</fullName>
    </recommendedName>
</protein>
<dbReference type="EMBL" id="JASMQC010000060">
    <property type="protein sequence ID" value="KAK1928621.1"/>
    <property type="molecule type" value="Genomic_DNA"/>
</dbReference>